<evidence type="ECO:0000313" key="2">
    <source>
        <dbReference type="EMBL" id="CAI2361131.1"/>
    </source>
</evidence>
<feature type="region of interest" description="Disordered" evidence="1">
    <location>
        <begin position="296"/>
        <end position="319"/>
    </location>
</feature>
<evidence type="ECO:0000256" key="1">
    <source>
        <dbReference type="SAM" id="MobiDB-lite"/>
    </source>
</evidence>
<dbReference type="Proteomes" id="UP001295684">
    <property type="component" value="Unassembled WGS sequence"/>
</dbReference>
<dbReference type="AlphaFoldDB" id="A0AAD1U357"/>
<gene>
    <name evidence="2" type="ORF">ECRASSUSDP1_LOCUS2441</name>
</gene>
<organism evidence="2 3">
    <name type="scientific">Euplotes crassus</name>
    <dbReference type="NCBI Taxonomy" id="5936"/>
    <lineage>
        <taxon>Eukaryota</taxon>
        <taxon>Sar</taxon>
        <taxon>Alveolata</taxon>
        <taxon>Ciliophora</taxon>
        <taxon>Intramacronucleata</taxon>
        <taxon>Spirotrichea</taxon>
        <taxon>Hypotrichia</taxon>
        <taxon>Euplotida</taxon>
        <taxon>Euplotidae</taxon>
        <taxon>Moneuplotes</taxon>
    </lineage>
</organism>
<protein>
    <submittedName>
        <fullName evidence="2">Uncharacterized protein</fullName>
    </submittedName>
</protein>
<sequence>MLDSQACGHPLENLSLKSKLLLLPNSIKPRRKKLKKRRNKFKINISQIQQREPSYFSTQVQAEGNNIKNIQTSMDKNNSACSLTLDQEAGDGHEGRRCYESSNQTTRMNMIEYTPMEDIKFDSMFHPKPGNHNSKDQSVLTEDHDNYYKISENENKDLSRVKSFSGRRKCYNSSGGKTRVKHKKSGFKMDICEYNKRLISESMQDITTMQHFMHSLGLGFMRSSQETRKISPEGDHEEHAPSNGYAKVINSCEPSFVSSFAKDRGKRECLNIQVNPVNVVSLNNCVLNMPLKRRVRRKNSAKTPKNKVRKNRSTRNVKPTNMHKRCYFQNKNDAYFSKNIHDCKKDYYSIQHNSCEGL</sequence>
<name>A0AAD1U357_EUPCR</name>
<comment type="caution">
    <text evidence="2">The sequence shown here is derived from an EMBL/GenBank/DDBJ whole genome shotgun (WGS) entry which is preliminary data.</text>
</comment>
<proteinExistence type="predicted"/>
<keyword evidence="3" id="KW-1185">Reference proteome</keyword>
<dbReference type="EMBL" id="CAMPGE010002332">
    <property type="protein sequence ID" value="CAI2361131.1"/>
    <property type="molecule type" value="Genomic_DNA"/>
</dbReference>
<accession>A0AAD1U357</accession>
<evidence type="ECO:0000313" key="3">
    <source>
        <dbReference type="Proteomes" id="UP001295684"/>
    </source>
</evidence>
<reference evidence="2" key="1">
    <citation type="submission" date="2023-07" db="EMBL/GenBank/DDBJ databases">
        <authorList>
            <consortium name="AG Swart"/>
            <person name="Singh M."/>
            <person name="Singh A."/>
            <person name="Seah K."/>
            <person name="Emmerich C."/>
        </authorList>
    </citation>
    <scope>NUCLEOTIDE SEQUENCE</scope>
    <source>
        <strain evidence="2">DP1</strain>
    </source>
</reference>